<feature type="transmembrane region" description="Helical" evidence="8">
    <location>
        <begin position="372"/>
        <end position="393"/>
    </location>
</feature>
<dbReference type="EMBL" id="JAJFZT010000003">
    <property type="protein sequence ID" value="MCC3272297.1"/>
    <property type="molecule type" value="Genomic_DNA"/>
</dbReference>
<evidence type="ECO:0000313" key="10">
    <source>
        <dbReference type="EMBL" id="MCC3272297.1"/>
    </source>
</evidence>
<feature type="transmembrane region" description="Helical" evidence="8">
    <location>
        <begin position="340"/>
        <end position="360"/>
    </location>
</feature>
<dbReference type="RefSeq" id="WP_227928397.1">
    <property type="nucleotide sequence ID" value="NZ_CP094984.1"/>
</dbReference>
<evidence type="ECO:0000313" key="12">
    <source>
        <dbReference type="Proteomes" id="UP000829758"/>
    </source>
</evidence>
<dbReference type="GO" id="GO:0005886">
    <property type="term" value="C:plasma membrane"/>
    <property type="evidence" value="ECO:0007669"/>
    <property type="project" value="UniProtKB-SubCell"/>
</dbReference>
<feature type="transmembrane region" description="Helical" evidence="8">
    <location>
        <begin position="83"/>
        <end position="102"/>
    </location>
</feature>
<dbReference type="EMBL" id="CP094984">
    <property type="protein sequence ID" value="UON91838.1"/>
    <property type="molecule type" value="Genomic_DNA"/>
</dbReference>
<keyword evidence="7 8" id="KW-0472">Membrane</keyword>
<dbReference type="FunFam" id="1.20.1720.10:FF:000005">
    <property type="entry name" value="Bcr/CflA family efflux transporter"/>
    <property type="match status" value="1"/>
</dbReference>
<evidence type="ECO:0000256" key="7">
    <source>
        <dbReference type="ARBA" id="ARBA00023136"/>
    </source>
</evidence>
<dbReference type="PROSITE" id="PS50850">
    <property type="entry name" value="MFS"/>
    <property type="match status" value="1"/>
</dbReference>
<dbReference type="NCBIfam" id="TIGR00710">
    <property type="entry name" value="efflux_Bcr_CflA"/>
    <property type="match status" value="1"/>
</dbReference>
<keyword evidence="5 8" id="KW-0812">Transmembrane</keyword>
<evidence type="ECO:0000256" key="1">
    <source>
        <dbReference type="ARBA" id="ARBA00004651"/>
    </source>
</evidence>
<dbReference type="AlphaFoldDB" id="A0A9X1M7H3"/>
<feature type="transmembrane region" description="Helical" evidence="8">
    <location>
        <begin position="108"/>
        <end position="129"/>
    </location>
</feature>
<feature type="domain" description="Major facilitator superfamily (MFS) profile" evidence="9">
    <location>
        <begin position="17"/>
        <end position="398"/>
    </location>
</feature>
<feature type="transmembrane region" description="Helical" evidence="8">
    <location>
        <begin position="285"/>
        <end position="304"/>
    </location>
</feature>
<name>A0A9X1M7H3_9MICC</name>
<evidence type="ECO:0000313" key="11">
    <source>
        <dbReference type="EMBL" id="UON91838.1"/>
    </source>
</evidence>
<feature type="transmembrane region" description="Helical" evidence="8">
    <location>
        <begin position="218"/>
        <end position="242"/>
    </location>
</feature>
<dbReference type="InterPro" id="IPR020846">
    <property type="entry name" value="MFS_dom"/>
</dbReference>
<keyword evidence="4" id="KW-1003">Cell membrane</keyword>
<dbReference type="InterPro" id="IPR004812">
    <property type="entry name" value="Efflux_drug-R_Bcr/CmlA"/>
</dbReference>
<keyword evidence="12" id="KW-1185">Reference proteome</keyword>
<dbReference type="CDD" id="cd17320">
    <property type="entry name" value="MFS_MdfA_MDR_like"/>
    <property type="match status" value="1"/>
</dbReference>
<feature type="transmembrane region" description="Helical" evidence="8">
    <location>
        <begin position="47"/>
        <end position="71"/>
    </location>
</feature>
<gene>
    <name evidence="10" type="ORF">LJ755_06070</name>
    <name evidence="11" type="ORF">MUK71_14845</name>
</gene>
<dbReference type="SUPFAM" id="SSF103473">
    <property type="entry name" value="MFS general substrate transporter"/>
    <property type="match status" value="1"/>
</dbReference>
<dbReference type="Pfam" id="PF07690">
    <property type="entry name" value="MFS_1"/>
    <property type="match status" value="1"/>
</dbReference>
<feature type="transmembrane region" description="Helical" evidence="8">
    <location>
        <begin position="310"/>
        <end position="328"/>
    </location>
</feature>
<accession>A0A9X1M7H3</accession>
<dbReference type="PANTHER" id="PTHR23502">
    <property type="entry name" value="MAJOR FACILITATOR SUPERFAMILY"/>
    <property type="match status" value="1"/>
</dbReference>
<feature type="transmembrane region" description="Helical" evidence="8">
    <location>
        <begin position="254"/>
        <end position="273"/>
    </location>
</feature>
<evidence type="ECO:0000256" key="5">
    <source>
        <dbReference type="ARBA" id="ARBA00022692"/>
    </source>
</evidence>
<evidence type="ECO:0000256" key="8">
    <source>
        <dbReference type="SAM" id="Phobius"/>
    </source>
</evidence>
<organism evidence="10 13">
    <name type="scientific">Arthrobacter zhangbolii</name>
    <dbReference type="NCBI Taxonomy" id="2886936"/>
    <lineage>
        <taxon>Bacteria</taxon>
        <taxon>Bacillati</taxon>
        <taxon>Actinomycetota</taxon>
        <taxon>Actinomycetes</taxon>
        <taxon>Micrococcales</taxon>
        <taxon>Micrococcaceae</taxon>
        <taxon>Arthrobacter</taxon>
    </lineage>
</organism>
<dbReference type="Gene3D" id="1.20.1720.10">
    <property type="entry name" value="Multidrug resistance protein D"/>
    <property type="match status" value="1"/>
</dbReference>
<evidence type="ECO:0000259" key="9">
    <source>
        <dbReference type="PROSITE" id="PS50850"/>
    </source>
</evidence>
<evidence type="ECO:0000313" key="13">
    <source>
        <dbReference type="Proteomes" id="UP001155145"/>
    </source>
</evidence>
<evidence type="ECO:0000256" key="2">
    <source>
        <dbReference type="ARBA" id="ARBA00006236"/>
    </source>
</evidence>
<feature type="transmembrane region" description="Helical" evidence="8">
    <location>
        <begin position="141"/>
        <end position="165"/>
    </location>
</feature>
<dbReference type="Proteomes" id="UP001155145">
    <property type="component" value="Unassembled WGS sequence"/>
</dbReference>
<proteinExistence type="inferred from homology"/>
<comment type="subcellular location">
    <subcellularLocation>
        <location evidence="1">Cell membrane</location>
        <topology evidence="1">Multi-pass membrane protein</topology>
    </subcellularLocation>
</comment>
<dbReference type="Proteomes" id="UP000829758">
    <property type="component" value="Chromosome"/>
</dbReference>
<dbReference type="InterPro" id="IPR011701">
    <property type="entry name" value="MFS"/>
</dbReference>
<reference evidence="10" key="1">
    <citation type="submission" date="2021-10" db="EMBL/GenBank/DDBJ databases">
        <title>Novel species in genus Arthrobacter.</title>
        <authorList>
            <person name="Liu Y."/>
        </authorList>
    </citation>
    <scope>NUCLEOTIDE SEQUENCE</scope>
    <source>
        <strain evidence="10">Zg-Y462</strain>
        <strain evidence="12">zg-Y462</strain>
    </source>
</reference>
<evidence type="ECO:0000256" key="6">
    <source>
        <dbReference type="ARBA" id="ARBA00022989"/>
    </source>
</evidence>
<dbReference type="GO" id="GO:0042910">
    <property type="term" value="F:xenobiotic transmembrane transporter activity"/>
    <property type="evidence" value="ECO:0007669"/>
    <property type="project" value="InterPro"/>
</dbReference>
<evidence type="ECO:0000256" key="3">
    <source>
        <dbReference type="ARBA" id="ARBA00022448"/>
    </source>
</evidence>
<dbReference type="PANTHER" id="PTHR23502:SF132">
    <property type="entry name" value="POLYAMINE TRANSPORTER 2-RELATED"/>
    <property type="match status" value="1"/>
</dbReference>
<sequence>MSALRRSTGPAAMTTGLLLVLALLSATGPFATDLYLPSFPQMADELGATATGIQLTLTAFLIGMAVGQLFFGPFSDRYGRFRPLLIGSVLFVLASVVCAVAPNLPVLIAGRLFQGLFASAGVVIARAVVADLTSGQSAARTFSLLMTIGGVAPVLAPTVGGILAGSIGWRGVLWVLAGLAAAMLAGVAGVVRETRPPEKRSSGPFLGGLAAVLRRRRFVGYAVLFASTFGVLMGYISASPFIYQNLMGLSPAGYGVAFGINALGLVLAGFISARLARTVPPRRTVSIAVPVLLGVSAVLLLMILLDVPPLLLAVPIFLAASSVGFIMGNTTSLALAEAGFAAGSGSAVLGSGQFFFGALVSPLTGIAGEDTALPLALVMCGSALMAVLALLATRSPDQPDGERRRLARGA</sequence>
<evidence type="ECO:0000256" key="4">
    <source>
        <dbReference type="ARBA" id="ARBA00022475"/>
    </source>
</evidence>
<protein>
    <submittedName>
        <fullName evidence="10">Multidrug effflux MFS transporter</fullName>
    </submittedName>
</protein>
<dbReference type="GO" id="GO:1990961">
    <property type="term" value="P:xenobiotic detoxification by transmembrane export across the plasma membrane"/>
    <property type="evidence" value="ECO:0007669"/>
    <property type="project" value="InterPro"/>
</dbReference>
<dbReference type="InterPro" id="IPR036259">
    <property type="entry name" value="MFS_trans_sf"/>
</dbReference>
<comment type="similarity">
    <text evidence="2">Belongs to the major facilitator superfamily. Bcr/CmlA family.</text>
</comment>
<keyword evidence="6 8" id="KW-1133">Transmembrane helix</keyword>
<feature type="transmembrane region" description="Helical" evidence="8">
    <location>
        <begin position="171"/>
        <end position="191"/>
    </location>
</feature>
<keyword evidence="3" id="KW-0813">Transport</keyword>